<evidence type="ECO:0000313" key="1">
    <source>
        <dbReference type="EMBL" id="KAF5400566.1"/>
    </source>
</evidence>
<evidence type="ECO:0000313" key="2">
    <source>
        <dbReference type="Proteomes" id="UP000748531"/>
    </source>
</evidence>
<name>A0A8J4WHK0_9TREM</name>
<accession>A0A8J4WHK0</accession>
<organism evidence="1 2">
    <name type="scientific">Paragonimus heterotremus</name>
    <dbReference type="NCBI Taxonomy" id="100268"/>
    <lineage>
        <taxon>Eukaryota</taxon>
        <taxon>Metazoa</taxon>
        <taxon>Spiralia</taxon>
        <taxon>Lophotrochozoa</taxon>
        <taxon>Platyhelminthes</taxon>
        <taxon>Trematoda</taxon>
        <taxon>Digenea</taxon>
        <taxon>Plagiorchiida</taxon>
        <taxon>Troglotremata</taxon>
        <taxon>Troglotrematidae</taxon>
        <taxon>Paragonimus</taxon>
    </lineage>
</organism>
<dbReference type="AlphaFoldDB" id="A0A8J4WHK0"/>
<proteinExistence type="predicted"/>
<dbReference type="EMBL" id="LUCH01003091">
    <property type="protein sequence ID" value="KAF5400566.1"/>
    <property type="molecule type" value="Genomic_DNA"/>
</dbReference>
<dbReference type="Proteomes" id="UP000748531">
    <property type="component" value="Unassembled WGS sequence"/>
</dbReference>
<keyword evidence="2" id="KW-1185">Reference proteome</keyword>
<comment type="caution">
    <text evidence="1">The sequence shown here is derived from an EMBL/GenBank/DDBJ whole genome shotgun (WGS) entry which is preliminary data.</text>
</comment>
<protein>
    <submittedName>
        <fullName evidence="1">Uncharacterized protein</fullName>
    </submittedName>
</protein>
<gene>
    <name evidence="1" type="ORF">PHET_05659</name>
</gene>
<reference evidence="1" key="1">
    <citation type="submission" date="2019-05" db="EMBL/GenBank/DDBJ databases">
        <title>Annotation for the trematode Paragonimus heterotremus.</title>
        <authorList>
            <person name="Choi Y.-J."/>
        </authorList>
    </citation>
    <scope>NUCLEOTIDE SEQUENCE</scope>
    <source>
        <strain evidence="1">LC</strain>
    </source>
</reference>
<sequence>MPFNDVRLLGAQYFTTFQTFLHFPCLVAQLVDCADLADSPVLHIKRCRVWSGPVVYEVHPITDPDSSATTSDCTELSPPLTEGEDYGFVGNAAGVIGVSYGMCACVRSVWGHRGVRMTFTLLKVQRNI</sequence>